<reference evidence="1 2" key="1">
    <citation type="submission" date="2020-02" db="EMBL/GenBank/DDBJ databases">
        <authorList>
            <person name="Ferguson B K."/>
        </authorList>
    </citation>
    <scope>NUCLEOTIDE SEQUENCE [LARGE SCALE GENOMIC DNA]</scope>
</reference>
<gene>
    <name evidence="1" type="ORF">TBRA_LOCUS14072</name>
</gene>
<dbReference type="AlphaFoldDB" id="A0A6H5IY25"/>
<name>A0A6H5IY25_9HYME</name>
<organism evidence="1 2">
    <name type="scientific">Trichogramma brassicae</name>
    <dbReference type="NCBI Taxonomy" id="86971"/>
    <lineage>
        <taxon>Eukaryota</taxon>
        <taxon>Metazoa</taxon>
        <taxon>Ecdysozoa</taxon>
        <taxon>Arthropoda</taxon>
        <taxon>Hexapoda</taxon>
        <taxon>Insecta</taxon>
        <taxon>Pterygota</taxon>
        <taxon>Neoptera</taxon>
        <taxon>Endopterygota</taxon>
        <taxon>Hymenoptera</taxon>
        <taxon>Apocrita</taxon>
        <taxon>Proctotrupomorpha</taxon>
        <taxon>Chalcidoidea</taxon>
        <taxon>Trichogrammatidae</taxon>
        <taxon>Trichogramma</taxon>
    </lineage>
</organism>
<evidence type="ECO:0000313" key="2">
    <source>
        <dbReference type="Proteomes" id="UP000479190"/>
    </source>
</evidence>
<evidence type="ECO:0000313" key="1">
    <source>
        <dbReference type="EMBL" id="CAB0042453.1"/>
    </source>
</evidence>
<keyword evidence="2" id="KW-1185">Reference proteome</keyword>
<dbReference type="EMBL" id="CADCXV010001195">
    <property type="protein sequence ID" value="CAB0042453.1"/>
    <property type="molecule type" value="Genomic_DNA"/>
</dbReference>
<dbReference type="Proteomes" id="UP000479190">
    <property type="component" value="Unassembled WGS sequence"/>
</dbReference>
<sequence length="91" mass="10814">MNPPAEMNFFVLAAGTKKKYRKLQNKYSKNVRRKDLLNLVATNRSSDENNIEKVVEILKNKYDNFIKSLSIQRRSRTRKYFRIMGIVMNVE</sequence>
<proteinExistence type="predicted"/>
<accession>A0A6H5IY25</accession>
<protein>
    <submittedName>
        <fullName evidence="1">Uncharacterized protein</fullName>
    </submittedName>
</protein>